<reference evidence="2" key="1">
    <citation type="journal article" date="2019" name="Int. J. Syst. Evol. Microbiol.">
        <title>The Global Catalogue of Microorganisms (GCM) 10K type strain sequencing project: providing services to taxonomists for standard genome sequencing and annotation.</title>
        <authorList>
            <consortium name="The Broad Institute Genomics Platform"/>
            <consortium name="The Broad Institute Genome Sequencing Center for Infectious Disease"/>
            <person name="Wu L."/>
            <person name="Ma J."/>
        </authorList>
    </citation>
    <scope>NUCLEOTIDE SEQUENCE [LARGE SCALE GENOMIC DNA]</scope>
    <source>
        <strain evidence="2">CGMCC 1.10106</strain>
    </source>
</reference>
<dbReference type="EMBL" id="BMDW01000031">
    <property type="protein sequence ID" value="GGA61168.1"/>
    <property type="molecule type" value="Genomic_DNA"/>
</dbReference>
<gene>
    <name evidence="1" type="ORF">GCM10011395_34400</name>
</gene>
<organism evidence="1 2">
    <name type="scientific">Sphingomonas psychrolutea</name>
    <dbReference type="NCBI Taxonomy" id="1259676"/>
    <lineage>
        <taxon>Bacteria</taxon>
        <taxon>Pseudomonadati</taxon>
        <taxon>Pseudomonadota</taxon>
        <taxon>Alphaproteobacteria</taxon>
        <taxon>Sphingomonadales</taxon>
        <taxon>Sphingomonadaceae</taxon>
        <taxon>Sphingomonas</taxon>
    </lineage>
</organism>
<sequence>MARSDSAKINLALHVLRDACVRCGAQSAATPEVRLALNVLDTSLPNCAALPEFWRHAASKTRHPWESGHAHYGHIVGRLQNAGWQIDAANVP</sequence>
<dbReference type="Proteomes" id="UP000618591">
    <property type="component" value="Unassembled WGS sequence"/>
</dbReference>
<protein>
    <submittedName>
        <fullName evidence="1">Uncharacterized protein</fullName>
    </submittedName>
</protein>
<accession>A0ABQ1H813</accession>
<name>A0ABQ1H813_9SPHN</name>
<proteinExistence type="predicted"/>
<comment type="caution">
    <text evidence="1">The sequence shown here is derived from an EMBL/GenBank/DDBJ whole genome shotgun (WGS) entry which is preliminary data.</text>
</comment>
<evidence type="ECO:0000313" key="2">
    <source>
        <dbReference type="Proteomes" id="UP000618591"/>
    </source>
</evidence>
<evidence type="ECO:0000313" key="1">
    <source>
        <dbReference type="EMBL" id="GGA61168.1"/>
    </source>
</evidence>
<keyword evidence="2" id="KW-1185">Reference proteome</keyword>